<sequence length="95" mass="10725">MNRGANLDSIPNDLIPDILSRLPAKSISRFRCVSKLWESIICRQDFTELFHTRSSSNPRLLIGVQQGGEWSFFSSPQPQSSLKTHTHTNVAMLLV</sequence>
<reference evidence="2 3" key="1">
    <citation type="submission" date="2024-04" db="EMBL/GenBank/DDBJ databases">
        <title>Genome assembly C_amara_ONT_v2.</title>
        <authorList>
            <person name="Yant L."/>
            <person name="Moore C."/>
            <person name="Slenker M."/>
        </authorList>
    </citation>
    <scope>NUCLEOTIDE SEQUENCE [LARGE SCALE GENOMIC DNA]</scope>
    <source>
        <tissue evidence="2">Leaf</tissue>
    </source>
</reference>
<dbReference type="PANTHER" id="PTHR31111">
    <property type="entry name" value="BNAA05G37150D PROTEIN-RELATED"/>
    <property type="match status" value="1"/>
</dbReference>
<dbReference type="AlphaFoldDB" id="A0ABD1BDK7"/>
<dbReference type="PANTHER" id="PTHR31111:SF130">
    <property type="entry name" value="F-BOX ASSOCIATED UBIQUITINATION EFFECTOR FAMILY PROTEIN"/>
    <property type="match status" value="1"/>
</dbReference>
<name>A0ABD1BDK7_CARAN</name>
<dbReference type="CDD" id="cd22157">
    <property type="entry name" value="F-box_AtFBW1-like"/>
    <property type="match status" value="1"/>
</dbReference>
<accession>A0ABD1BDK7</accession>
<organism evidence="2 3">
    <name type="scientific">Cardamine amara subsp. amara</name>
    <dbReference type="NCBI Taxonomy" id="228776"/>
    <lineage>
        <taxon>Eukaryota</taxon>
        <taxon>Viridiplantae</taxon>
        <taxon>Streptophyta</taxon>
        <taxon>Embryophyta</taxon>
        <taxon>Tracheophyta</taxon>
        <taxon>Spermatophyta</taxon>
        <taxon>Magnoliopsida</taxon>
        <taxon>eudicotyledons</taxon>
        <taxon>Gunneridae</taxon>
        <taxon>Pentapetalae</taxon>
        <taxon>rosids</taxon>
        <taxon>malvids</taxon>
        <taxon>Brassicales</taxon>
        <taxon>Brassicaceae</taxon>
        <taxon>Cardamineae</taxon>
        <taxon>Cardamine</taxon>
    </lineage>
</organism>
<dbReference type="Gene3D" id="1.20.1280.50">
    <property type="match status" value="1"/>
</dbReference>
<dbReference type="PROSITE" id="PS50181">
    <property type="entry name" value="FBOX"/>
    <property type="match status" value="1"/>
</dbReference>
<feature type="domain" description="F-box" evidence="1">
    <location>
        <begin position="4"/>
        <end position="53"/>
    </location>
</feature>
<keyword evidence="3" id="KW-1185">Reference proteome</keyword>
<protein>
    <submittedName>
        <fullName evidence="2">F-box protein</fullName>
    </submittedName>
</protein>
<dbReference type="SUPFAM" id="SSF81383">
    <property type="entry name" value="F-box domain"/>
    <property type="match status" value="1"/>
</dbReference>
<proteinExistence type="predicted"/>
<evidence type="ECO:0000313" key="3">
    <source>
        <dbReference type="Proteomes" id="UP001558713"/>
    </source>
</evidence>
<comment type="caution">
    <text evidence="2">The sequence shown here is derived from an EMBL/GenBank/DDBJ whole genome shotgun (WGS) entry which is preliminary data.</text>
</comment>
<dbReference type="Pfam" id="PF00646">
    <property type="entry name" value="F-box"/>
    <property type="match status" value="1"/>
</dbReference>
<evidence type="ECO:0000313" key="2">
    <source>
        <dbReference type="EMBL" id="KAL1213969.1"/>
    </source>
</evidence>
<evidence type="ECO:0000259" key="1">
    <source>
        <dbReference type="PROSITE" id="PS50181"/>
    </source>
</evidence>
<dbReference type="SMART" id="SM00256">
    <property type="entry name" value="FBOX"/>
    <property type="match status" value="1"/>
</dbReference>
<dbReference type="InterPro" id="IPR036047">
    <property type="entry name" value="F-box-like_dom_sf"/>
</dbReference>
<dbReference type="EMBL" id="JBANAX010000325">
    <property type="protein sequence ID" value="KAL1213969.1"/>
    <property type="molecule type" value="Genomic_DNA"/>
</dbReference>
<dbReference type="Proteomes" id="UP001558713">
    <property type="component" value="Unassembled WGS sequence"/>
</dbReference>
<dbReference type="InterPro" id="IPR001810">
    <property type="entry name" value="F-box_dom"/>
</dbReference>
<gene>
    <name evidence="2" type="ORF">V5N11_007332</name>
</gene>